<dbReference type="AlphaFoldDB" id="A0A7S3VLQ0"/>
<keyword evidence="4" id="KW-0479">Metal-binding</keyword>
<evidence type="ECO:0000256" key="5">
    <source>
        <dbReference type="ARBA" id="ARBA00022741"/>
    </source>
</evidence>
<dbReference type="SUPFAM" id="SSF81660">
    <property type="entry name" value="Metal cation-transporting ATPase, ATP-binding domain N"/>
    <property type="match status" value="1"/>
</dbReference>
<dbReference type="SUPFAM" id="SSF81653">
    <property type="entry name" value="Calcium ATPase, transduction domain A"/>
    <property type="match status" value="1"/>
</dbReference>
<dbReference type="GO" id="GO:0005789">
    <property type="term" value="C:endoplasmic reticulum membrane"/>
    <property type="evidence" value="ECO:0007669"/>
    <property type="project" value="TreeGrafter"/>
</dbReference>
<evidence type="ECO:0000256" key="2">
    <source>
        <dbReference type="ARBA" id="ARBA00006000"/>
    </source>
</evidence>
<feature type="transmembrane region" description="Helical" evidence="12">
    <location>
        <begin position="1128"/>
        <end position="1148"/>
    </location>
</feature>
<dbReference type="SUPFAM" id="SSF56784">
    <property type="entry name" value="HAD-like"/>
    <property type="match status" value="1"/>
</dbReference>
<feature type="transmembrane region" description="Helical" evidence="12">
    <location>
        <begin position="224"/>
        <end position="244"/>
    </location>
</feature>
<feature type="transmembrane region" description="Helical" evidence="12">
    <location>
        <begin position="1047"/>
        <end position="1070"/>
    </location>
</feature>
<reference evidence="15" key="1">
    <citation type="submission" date="2021-01" db="EMBL/GenBank/DDBJ databases">
        <authorList>
            <person name="Corre E."/>
            <person name="Pelletier E."/>
            <person name="Niang G."/>
            <person name="Scheremetjew M."/>
            <person name="Finn R."/>
            <person name="Kale V."/>
            <person name="Holt S."/>
            <person name="Cochrane G."/>
            <person name="Meng A."/>
            <person name="Brown T."/>
            <person name="Cohen L."/>
        </authorList>
    </citation>
    <scope>NUCLEOTIDE SEQUENCE</scope>
    <source>
        <strain evidence="15">CCMP1320</strain>
    </source>
</reference>
<dbReference type="Gene3D" id="2.70.150.10">
    <property type="entry name" value="Calcium-transporting ATPase, cytoplasmic transduction domain A"/>
    <property type="match status" value="1"/>
</dbReference>
<proteinExistence type="inferred from homology"/>
<dbReference type="SFLD" id="SFLDS00003">
    <property type="entry name" value="Haloacid_Dehalogenase"/>
    <property type="match status" value="1"/>
</dbReference>
<dbReference type="InterPro" id="IPR059000">
    <property type="entry name" value="ATPase_P-type_domA"/>
</dbReference>
<dbReference type="FunFam" id="2.70.150.10:FF:000027">
    <property type="entry name" value="Cation-transporting ATPase"/>
    <property type="match status" value="1"/>
</dbReference>
<keyword evidence="8" id="KW-1278">Translocase</keyword>
<feature type="transmembrane region" description="Helical" evidence="12">
    <location>
        <begin position="1160"/>
        <end position="1178"/>
    </location>
</feature>
<dbReference type="InterPro" id="IPR044492">
    <property type="entry name" value="P_typ_ATPase_HD_dom"/>
</dbReference>
<dbReference type="PROSITE" id="PS01229">
    <property type="entry name" value="COF_2"/>
    <property type="match status" value="1"/>
</dbReference>
<dbReference type="Pfam" id="PF00122">
    <property type="entry name" value="E1-E2_ATPase"/>
    <property type="match status" value="1"/>
</dbReference>
<feature type="region of interest" description="Disordered" evidence="11">
    <location>
        <begin position="867"/>
        <end position="911"/>
    </location>
</feature>
<dbReference type="Gene3D" id="3.40.50.1000">
    <property type="entry name" value="HAD superfamily/HAD-like"/>
    <property type="match status" value="1"/>
</dbReference>
<organism evidence="15">
    <name type="scientific">Dunaliella tertiolecta</name>
    <name type="common">Green alga</name>
    <dbReference type="NCBI Taxonomy" id="3047"/>
    <lineage>
        <taxon>Eukaryota</taxon>
        <taxon>Viridiplantae</taxon>
        <taxon>Chlorophyta</taxon>
        <taxon>core chlorophytes</taxon>
        <taxon>Chlorophyceae</taxon>
        <taxon>CS clade</taxon>
        <taxon>Chlamydomonadales</taxon>
        <taxon>Dunaliellaceae</taxon>
        <taxon>Dunaliella</taxon>
    </lineage>
</organism>
<dbReference type="GO" id="GO:0006874">
    <property type="term" value="P:intracellular calcium ion homeostasis"/>
    <property type="evidence" value="ECO:0007669"/>
    <property type="project" value="TreeGrafter"/>
</dbReference>
<evidence type="ECO:0000259" key="14">
    <source>
        <dbReference type="Pfam" id="PF23143"/>
    </source>
</evidence>
<keyword evidence="7" id="KW-0460">Magnesium</keyword>
<dbReference type="InterPro" id="IPR006544">
    <property type="entry name" value="P-type_TPase_V"/>
</dbReference>
<dbReference type="SUPFAM" id="SSF81665">
    <property type="entry name" value="Calcium ATPase, transmembrane domain M"/>
    <property type="match status" value="1"/>
</dbReference>
<dbReference type="PROSITE" id="PS00154">
    <property type="entry name" value="ATPASE_E1_E2"/>
    <property type="match status" value="1"/>
</dbReference>
<dbReference type="GO" id="GO:0046872">
    <property type="term" value="F:metal ion binding"/>
    <property type="evidence" value="ECO:0007669"/>
    <property type="project" value="UniProtKB-KW"/>
</dbReference>
<dbReference type="PRINTS" id="PR00119">
    <property type="entry name" value="CATATPASE"/>
</dbReference>
<dbReference type="GO" id="GO:0019829">
    <property type="term" value="F:ATPase-coupled monoatomic cation transmembrane transporter activity"/>
    <property type="evidence" value="ECO:0007669"/>
    <property type="project" value="TreeGrafter"/>
</dbReference>
<evidence type="ECO:0000256" key="11">
    <source>
        <dbReference type="SAM" id="MobiDB-lite"/>
    </source>
</evidence>
<keyword evidence="5" id="KW-0547">Nucleotide-binding</keyword>
<dbReference type="SFLD" id="SFLDF00027">
    <property type="entry name" value="p-type_atpase"/>
    <property type="match status" value="1"/>
</dbReference>
<dbReference type="GO" id="GO:0015662">
    <property type="term" value="F:P-type ion transporter activity"/>
    <property type="evidence" value="ECO:0007669"/>
    <property type="project" value="TreeGrafter"/>
</dbReference>
<feature type="transmembrane region" description="Helical" evidence="12">
    <location>
        <begin position="26"/>
        <end position="44"/>
    </location>
</feature>
<keyword evidence="10 12" id="KW-0472">Membrane</keyword>
<evidence type="ECO:0000313" key="15">
    <source>
        <dbReference type="EMBL" id="CAE0493683.1"/>
    </source>
</evidence>
<evidence type="ECO:0008006" key="16">
    <source>
        <dbReference type="Google" id="ProtNLM"/>
    </source>
</evidence>
<dbReference type="GO" id="GO:0005524">
    <property type="term" value="F:ATP binding"/>
    <property type="evidence" value="ECO:0007669"/>
    <property type="project" value="UniProtKB-KW"/>
</dbReference>
<evidence type="ECO:0000256" key="12">
    <source>
        <dbReference type="SAM" id="Phobius"/>
    </source>
</evidence>
<feature type="transmembrane region" description="Helical" evidence="12">
    <location>
        <begin position="405"/>
        <end position="424"/>
    </location>
</feature>
<dbReference type="NCBIfam" id="TIGR01494">
    <property type="entry name" value="ATPase_P-type"/>
    <property type="match status" value="2"/>
</dbReference>
<dbReference type="InterPro" id="IPR001757">
    <property type="entry name" value="P_typ_ATPase"/>
</dbReference>
<evidence type="ECO:0000256" key="3">
    <source>
        <dbReference type="ARBA" id="ARBA00022692"/>
    </source>
</evidence>
<dbReference type="GO" id="GO:0016887">
    <property type="term" value="F:ATP hydrolysis activity"/>
    <property type="evidence" value="ECO:0007669"/>
    <property type="project" value="InterPro"/>
</dbReference>
<dbReference type="InterPro" id="IPR057255">
    <property type="entry name" value="2TM_P5A-ATPase"/>
</dbReference>
<protein>
    <recommendedName>
        <fullName evidence="16">Cation-transporting ATPase</fullName>
    </recommendedName>
</protein>
<feature type="transmembrane region" description="Helical" evidence="12">
    <location>
        <begin position="1010"/>
        <end position="1027"/>
    </location>
</feature>
<comment type="subcellular location">
    <subcellularLocation>
        <location evidence="1">Membrane</location>
        <topology evidence="1">Multi-pass membrane protein</topology>
    </subcellularLocation>
</comment>
<keyword evidence="3 12" id="KW-0812">Transmembrane</keyword>
<dbReference type="InterPro" id="IPR036412">
    <property type="entry name" value="HAD-like_sf"/>
</dbReference>
<dbReference type="NCBIfam" id="TIGR01657">
    <property type="entry name" value="P-ATPase-V"/>
    <property type="match status" value="1"/>
</dbReference>
<sequence length="1209" mass="133424">MPFPTAISKDVQSVEFYKKRSVGARLDVWPFCVLYALIVAKAALHVSNYEWSALTTASYALGGVGLLHILTLLLSEWSTRCKAAIWYFRAKSLDDADAVLIIPVKFAGKMELVGLERRTLREGLKEWEELAFDFRKQRFVYSEESNSFTKLAFPTKELFSTYMKATGHGTTAKALAAHDKYGLNAFEVPVPPFLKLLRGHLVAPFFCFQVFCVLLWMLDEYWYYSLFTLFMLVTFECTVVQQRLRNLGELRGMQTPKQHVHVYRCGKWELLSGEGLLPGDLISIGRPVGGPNSEAKVVPADCLLLDGTCIAEEAVLTGESTPTWKVPACELDPNEKLNIKQHKNHVLFSGTKILQHTPGKGARIRAYDGNCLAYVLRTGFETAQGRLMRTIMFSTENVTANSLEAGLFILFLLVFALAAAWHVLSNGLQDPERDRFKLLLNCVMIITSVIPPELPMELSMAVNASLMALAKKKVFCTEPFRIPFAGKVEVCCFDKTGTLTSDHLLLEEVVVPSESSRPNAHRVMATCHSLVHVPSGENPEEKEIIGDPLETAVLEAVEWSYGSDVARSPDGSVTATILHRHHFSSNLKRMSAVLRVADSKATGGARYEAVMKGAPEVIKKSLVSAPSDYDQLYKRYAAQGSRVIALAYREFGSEQDVSLDEIKALTRDQVEAQMTWAGFAILSCPLKPESEPALAQLRASSHQLVMITGDAPLTACYAASKVHIVTRDVLVLGHRSEEKGQVVHGPSASKGGVHEDTDADYVWVSPDEQTQVPFSRDFSNLVELASQYDLCLSGDALTYVHSLGLSPSIVPLCQVYARVSPEQKELIVKTMRGLGRTLLMCGDGTNDVGGLKAAHVGVALLSASESANRSKKDSKAKGKGGKAGKGGASGTEVASSEGTNKKPMGKGQKNLEALRARGRTITPRMEEFAKYLDSLEAEESMLKPGDASMASPFTAKATSVMPCTDIIKQGRCTLVTTVQMFKILGLLCLSTAFSLSVMYLQGVKMSDKQATLNGMLTAALFFFISQAKPCAQLSAVRPHPTIFNPYFFISLLGQFCVNLSLLMYMYHLAYKETPEEDRLKPDAEFKPNLVNSVTYMVEAMVQLSTFTVNYMGHPFNNSISENKIMFNVLKWMAIFLTVVLFNLVPGLGESFGMVVIPQHIQLQLFALGIGAFLFNYTLEHTLRVKFPAPIPKEKGYMDYYNEGRKRKAD</sequence>
<evidence type="ECO:0000256" key="7">
    <source>
        <dbReference type="ARBA" id="ARBA00022842"/>
    </source>
</evidence>
<evidence type="ECO:0000256" key="4">
    <source>
        <dbReference type="ARBA" id="ARBA00022723"/>
    </source>
</evidence>
<dbReference type="InterPro" id="IPR008250">
    <property type="entry name" value="ATPase_P-typ_transduc_dom_A_sf"/>
</dbReference>
<dbReference type="PANTHER" id="PTHR45630">
    <property type="entry name" value="CATION-TRANSPORTING ATPASE-RELATED"/>
    <property type="match status" value="1"/>
</dbReference>
<feature type="domain" description="P-type ATPase A" evidence="13">
    <location>
        <begin position="257"/>
        <end position="391"/>
    </location>
</feature>
<evidence type="ECO:0000256" key="8">
    <source>
        <dbReference type="ARBA" id="ARBA00022967"/>
    </source>
</evidence>
<dbReference type="InterPro" id="IPR018303">
    <property type="entry name" value="ATPase_P-typ_P_site"/>
</dbReference>
<comment type="similarity">
    <text evidence="2">Belongs to the cation transport ATPase (P-type) (TC 3.A.3) family. Type V subfamily.</text>
</comment>
<accession>A0A7S3VLQ0</accession>
<evidence type="ECO:0000256" key="10">
    <source>
        <dbReference type="ARBA" id="ARBA00023136"/>
    </source>
</evidence>
<feature type="transmembrane region" description="Helical" evidence="12">
    <location>
        <begin position="201"/>
        <end position="218"/>
    </location>
</feature>
<evidence type="ECO:0000256" key="6">
    <source>
        <dbReference type="ARBA" id="ARBA00022840"/>
    </source>
</evidence>
<dbReference type="EMBL" id="HBIP01015020">
    <property type="protein sequence ID" value="CAE0493683.1"/>
    <property type="molecule type" value="Transcribed_RNA"/>
</dbReference>
<evidence type="ECO:0000259" key="13">
    <source>
        <dbReference type="Pfam" id="PF00122"/>
    </source>
</evidence>
<name>A0A7S3VLQ0_DUNTE</name>
<dbReference type="PANTHER" id="PTHR45630:SF7">
    <property type="entry name" value="ENDOPLASMIC RETICULUM TRANSMEMBRANE HELIX TRANSLOCASE"/>
    <property type="match status" value="1"/>
</dbReference>
<dbReference type="Gene3D" id="3.40.1110.10">
    <property type="entry name" value="Calcium-transporting ATPase, cytoplasmic domain N"/>
    <property type="match status" value="1"/>
</dbReference>
<dbReference type="SFLD" id="SFLDG00002">
    <property type="entry name" value="C1.7:_P-type_atpase_like"/>
    <property type="match status" value="1"/>
</dbReference>
<dbReference type="Pfam" id="PF23143">
    <property type="entry name" value="2TM_P5A-ATPase"/>
    <property type="match status" value="1"/>
</dbReference>
<evidence type="ECO:0000256" key="1">
    <source>
        <dbReference type="ARBA" id="ARBA00004141"/>
    </source>
</evidence>
<dbReference type="InterPro" id="IPR023298">
    <property type="entry name" value="ATPase_P-typ_TM_dom_sf"/>
</dbReference>
<feature type="domain" description="P5A-ATPase transmembrane helical hairpin" evidence="14">
    <location>
        <begin position="22"/>
        <end position="90"/>
    </location>
</feature>
<evidence type="ECO:0000256" key="9">
    <source>
        <dbReference type="ARBA" id="ARBA00022989"/>
    </source>
</evidence>
<dbReference type="InterPro" id="IPR023299">
    <property type="entry name" value="ATPase_P-typ_cyto_dom_N"/>
</dbReference>
<gene>
    <name evidence="15" type="ORF">DTER00134_LOCUS8756</name>
</gene>
<feature type="transmembrane region" description="Helical" evidence="12">
    <location>
        <begin position="980"/>
        <end position="998"/>
    </location>
</feature>
<keyword evidence="9 12" id="KW-1133">Transmembrane helix</keyword>
<dbReference type="Pfam" id="PF13246">
    <property type="entry name" value="Cation_ATPase"/>
    <property type="match status" value="1"/>
</dbReference>
<keyword evidence="6" id="KW-0067">ATP-binding</keyword>
<dbReference type="InterPro" id="IPR023214">
    <property type="entry name" value="HAD_sf"/>
</dbReference>
<feature type="transmembrane region" description="Helical" evidence="12">
    <location>
        <begin position="56"/>
        <end position="74"/>
    </location>
</feature>